<keyword evidence="11" id="KW-1185">Reference proteome</keyword>
<comment type="subcellular location">
    <subcellularLocation>
        <location evidence="1 9">Cell membrane</location>
        <topology evidence="1 9">Multi-pass membrane protein</topology>
    </subcellularLocation>
</comment>
<dbReference type="GO" id="GO:0015420">
    <property type="term" value="F:ABC-type vitamin B12 transporter activity"/>
    <property type="evidence" value="ECO:0007669"/>
    <property type="project" value="UniProtKB-UniRule"/>
</dbReference>
<evidence type="ECO:0000256" key="8">
    <source>
        <dbReference type="ARBA" id="ARBA00023136"/>
    </source>
</evidence>
<evidence type="ECO:0000256" key="3">
    <source>
        <dbReference type="ARBA" id="ARBA00006263"/>
    </source>
</evidence>
<evidence type="ECO:0000256" key="9">
    <source>
        <dbReference type="HAMAP-Rule" id="MF_00024"/>
    </source>
</evidence>
<comment type="pathway">
    <text evidence="2 9">Cofactor biosynthesis; adenosylcobalamin biosynthesis.</text>
</comment>
<protein>
    <recommendedName>
        <fullName evidence="9">Cobalamin biosynthesis protein CobD</fullName>
    </recommendedName>
</protein>
<evidence type="ECO:0000256" key="4">
    <source>
        <dbReference type="ARBA" id="ARBA00022475"/>
    </source>
</evidence>
<dbReference type="Proteomes" id="UP000284407">
    <property type="component" value="Unassembled WGS sequence"/>
</dbReference>
<keyword evidence="4 9" id="KW-1003">Cell membrane</keyword>
<dbReference type="PANTHER" id="PTHR34308:SF1">
    <property type="entry name" value="COBALAMIN BIOSYNTHESIS PROTEIN CBIB"/>
    <property type="match status" value="1"/>
</dbReference>
<evidence type="ECO:0000256" key="5">
    <source>
        <dbReference type="ARBA" id="ARBA00022573"/>
    </source>
</evidence>
<evidence type="ECO:0000256" key="2">
    <source>
        <dbReference type="ARBA" id="ARBA00004953"/>
    </source>
</evidence>
<dbReference type="UniPathway" id="UPA00148"/>
<accession>A0A420DQZ7</accession>
<dbReference type="GO" id="GO:0005886">
    <property type="term" value="C:plasma membrane"/>
    <property type="evidence" value="ECO:0007669"/>
    <property type="project" value="UniProtKB-SubCell"/>
</dbReference>
<feature type="transmembrane region" description="Helical" evidence="9">
    <location>
        <begin position="148"/>
        <end position="169"/>
    </location>
</feature>
<dbReference type="EMBL" id="RAQK01000001">
    <property type="protein sequence ID" value="RKE96600.1"/>
    <property type="molecule type" value="Genomic_DNA"/>
</dbReference>
<dbReference type="HAMAP" id="MF_00024">
    <property type="entry name" value="CobD_CbiB"/>
    <property type="match status" value="1"/>
</dbReference>
<dbReference type="GO" id="GO:0009236">
    <property type="term" value="P:cobalamin biosynthetic process"/>
    <property type="evidence" value="ECO:0007669"/>
    <property type="project" value="UniProtKB-UniRule"/>
</dbReference>
<dbReference type="PANTHER" id="PTHR34308">
    <property type="entry name" value="COBALAMIN BIOSYNTHESIS PROTEIN CBIB"/>
    <property type="match status" value="1"/>
</dbReference>
<evidence type="ECO:0000313" key="11">
    <source>
        <dbReference type="Proteomes" id="UP000284407"/>
    </source>
</evidence>
<gene>
    <name evidence="9" type="primary">cobD</name>
    <name evidence="10" type="ORF">C8N30_1165</name>
</gene>
<dbReference type="AlphaFoldDB" id="A0A420DQZ7"/>
<keyword evidence="6 9" id="KW-0812">Transmembrane</keyword>
<evidence type="ECO:0000256" key="6">
    <source>
        <dbReference type="ARBA" id="ARBA00022692"/>
    </source>
</evidence>
<feature type="transmembrane region" description="Helical" evidence="9">
    <location>
        <begin position="202"/>
        <end position="222"/>
    </location>
</feature>
<evidence type="ECO:0000256" key="1">
    <source>
        <dbReference type="ARBA" id="ARBA00004651"/>
    </source>
</evidence>
<keyword evidence="5 9" id="KW-0169">Cobalamin biosynthesis</keyword>
<comment type="function">
    <text evidence="9">Converts cobyric acid to cobinamide by the addition of aminopropanol on the F carboxylic group.</text>
</comment>
<feature type="transmembrane region" description="Helical" evidence="9">
    <location>
        <begin position="56"/>
        <end position="89"/>
    </location>
</feature>
<reference evidence="10 11" key="1">
    <citation type="submission" date="2018-09" db="EMBL/GenBank/DDBJ databases">
        <title>Genomic Encyclopedia of Archaeal and Bacterial Type Strains, Phase II (KMG-II): from individual species to whole genera.</title>
        <authorList>
            <person name="Goeker M."/>
        </authorList>
    </citation>
    <scope>NUCLEOTIDE SEQUENCE [LARGE SCALE GENOMIC DNA]</scope>
    <source>
        <strain evidence="10 11">DSM 11458</strain>
    </source>
</reference>
<dbReference type="GO" id="GO:0048472">
    <property type="term" value="F:threonine-phosphate decarboxylase activity"/>
    <property type="evidence" value="ECO:0007669"/>
    <property type="project" value="InterPro"/>
</dbReference>
<proteinExistence type="inferred from homology"/>
<keyword evidence="7 9" id="KW-1133">Transmembrane helix</keyword>
<sequence length="303" mass="31784">MSTALILAIALLLDAALGEPKWLWDRIPHPAVVMGRAVGLLDRTLNTGRLGIPAGLLTLAVLMFGAYVIGTALAFLGGVAQVIIVAILLAQRSLVQHVAAVADGLRVSLGDGRSAVAMIVSRDTAAMDQSAIARSAIESAAENLSDGVIAPAFWFLVGGLPAMMVYKVVNTADSMIAYRTPKYEKFGKAAAYMDDAMNLIPARLTCLLIAIPAGVIGQWRAIGRDARLHRSPNAGWPEAAMARAIGVALAGPRAYDGAMQEFPWVGAAGARTIGSDEIDAALGRLWQAWGIMLGLTTLLTLFG</sequence>
<evidence type="ECO:0000313" key="10">
    <source>
        <dbReference type="EMBL" id="RKE96600.1"/>
    </source>
</evidence>
<name>A0A420DQZ7_9RHOB</name>
<dbReference type="STRING" id="1443111.Z949_3169"/>
<keyword evidence="8 9" id="KW-0472">Membrane</keyword>
<comment type="caution">
    <text evidence="10">The sequence shown here is derived from an EMBL/GenBank/DDBJ whole genome shotgun (WGS) entry which is preliminary data.</text>
</comment>
<dbReference type="RefSeq" id="WP_025063537.1">
    <property type="nucleotide sequence ID" value="NZ_RAQK01000001.1"/>
</dbReference>
<organism evidence="10 11">
    <name type="scientific">Sulfitobacter guttiformis</name>
    <dbReference type="NCBI Taxonomy" id="74349"/>
    <lineage>
        <taxon>Bacteria</taxon>
        <taxon>Pseudomonadati</taxon>
        <taxon>Pseudomonadota</taxon>
        <taxon>Alphaproteobacteria</taxon>
        <taxon>Rhodobacterales</taxon>
        <taxon>Roseobacteraceae</taxon>
        <taxon>Sulfitobacter</taxon>
    </lineage>
</organism>
<evidence type="ECO:0000256" key="7">
    <source>
        <dbReference type="ARBA" id="ARBA00022989"/>
    </source>
</evidence>
<comment type="similarity">
    <text evidence="3 9">Belongs to the CobD/CbiB family.</text>
</comment>
<dbReference type="NCBIfam" id="TIGR00380">
    <property type="entry name" value="cobal_cbiB"/>
    <property type="match status" value="1"/>
</dbReference>
<comment type="caution">
    <text evidence="9">Lacks conserved residue(s) required for the propagation of feature annotation.</text>
</comment>
<dbReference type="InterPro" id="IPR004485">
    <property type="entry name" value="Cobalamin_biosynth_CobD/CbiB"/>
</dbReference>
<dbReference type="OrthoDB" id="9811967at2"/>
<dbReference type="Pfam" id="PF03186">
    <property type="entry name" value="CobD_Cbib"/>
    <property type="match status" value="1"/>
</dbReference>